<keyword evidence="4" id="KW-1185">Reference proteome</keyword>
<evidence type="ECO:0000313" key="3">
    <source>
        <dbReference type="EMBL" id="KAK4183523.1"/>
    </source>
</evidence>
<proteinExistence type="predicted"/>
<dbReference type="InterPro" id="IPR039648">
    <property type="entry name" value="DHPH_N"/>
</dbReference>
<dbReference type="Proteomes" id="UP001302126">
    <property type="component" value="Unassembled WGS sequence"/>
</dbReference>
<sequence>MASASNTPNGKSKSGKLHFVIVGGSLGGLAAGIALKALGHDATILERNPTPLLHDQGAGIVAGGHALEFLKKYNRCKRQEVAVRSDRRQYLDKDGNVVHSVKGNHDMSSWDLTYYFMRANFDGTPSDYCDVPSPDPAHGKTVHYHDRNVTDVVSEGSGVRVY</sequence>
<name>A0AAN6WKX4_9PEZI</name>
<keyword evidence="1" id="KW-0472">Membrane</keyword>
<dbReference type="EMBL" id="MU864542">
    <property type="protein sequence ID" value="KAK4183523.1"/>
    <property type="molecule type" value="Genomic_DNA"/>
</dbReference>
<dbReference type="AlphaFoldDB" id="A0AAN6WKX4"/>
<feature type="transmembrane region" description="Helical" evidence="1">
    <location>
        <begin position="17"/>
        <end position="38"/>
    </location>
</feature>
<dbReference type="SUPFAM" id="SSF51905">
    <property type="entry name" value="FAD/NAD(P)-binding domain"/>
    <property type="match status" value="1"/>
</dbReference>
<comment type="caution">
    <text evidence="3">The sequence shown here is derived from an EMBL/GenBank/DDBJ whole genome shotgun (WGS) entry which is preliminary data.</text>
</comment>
<protein>
    <recommendedName>
        <fullName evidence="2">Pyridine nucleotide-disulphide oxidoreductase N-terminal domain-containing protein</fullName>
    </recommendedName>
</protein>
<evidence type="ECO:0000259" key="2">
    <source>
        <dbReference type="Pfam" id="PF00070"/>
    </source>
</evidence>
<dbReference type="Gene3D" id="3.50.50.60">
    <property type="entry name" value="FAD/NAD(P)-binding domain"/>
    <property type="match status" value="1"/>
</dbReference>
<reference evidence="3" key="2">
    <citation type="submission" date="2023-05" db="EMBL/GenBank/DDBJ databases">
        <authorList>
            <consortium name="Lawrence Berkeley National Laboratory"/>
            <person name="Steindorff A."/>
            <person name="Hensen N."/>
            <person name="Bonometti L."/>
            <person name="Westerberg I."/>
            <person name="Brannstrom I.O."/>
            <person name="Guillou S."/>
            <person name="Cros-Aarteil S."/>
            <person name="Calhoun S."/>
            <person name="Haridas S."/>
            <person name="Kuo A."/>
            <person name="Mondo S."/>
            <person name="Pangilinan J."/>
            <person name="Riley R."/>
            <person name="Labutti K."/>
            <person name="Andreopoulos B."/>
            <person name="Lipzen A."/>
            <person name="Chen C."/>
            <person name="Yanf M."/>
            <person name="Daum C."/>
            <person name="Ng V."/>
            <person name="Clum A."/>
            <person name="Ohm R."/>
            <person name="Martin F."/>
            <person name="Silar P."/>
            <person name="Natvig D."/>
            <person name="Lalanne C."/>
            <person name="Gautier V."/>
            <person name="Ament-Velasquez S.L."/>
            <person name="Kruys A."/>
            <person name="Hutchinson M.I."/>
            <person name="Powell A.J."/>
            <person name="Barry K."/>
            <person name="Miller A.N."/>
            <person name="Grigoriev I.V."/>
            <person name="Debuchy R."/>
            <person name="Gladieux P."/>
            <person name="Thoren M.H."/>
            <person name="Johannesson H."/>
        </authorList>
    </citation>
    <scope>NUCLEOTIDE SEQUENCE</scope>
    <source>
        <strain evidence="3">PSN309</strain>
    </source>
</reference>
<gene>
    <name evidence="3" type="ORF">QBC35DRAFT_97391</name>
</gene>
<dbReference type="InterPro" id="IPR036188">
    <property type="entry name" value="FAD/NAD-bd_sf"/>
</dbReference>
<keyword evidence="1" id="KW-1133">Transmembrane helix</keyword>
<evidence type="ECO:0000256" key="1">
    <source>
        <dbReference type="SAM" id="Phobius"/>
    </source>
</evidence>
<feature type="domain" description="Pyridine nucleotide-disulphide oxidoreductase N-terminal" evidence="2">
    <location>
        <begin position="18"/>
        <end position="54"/>
    </location>
</feature>
<evidence type="ECO:0000313" key="4">
    <source>
        <dbReference type="Proteomes" id="UP001302126"/>
    </source>
</evidence>
<dbReference type="PANTHER" id="PTHR47469">
    <property type="entry name" value="MONOOXYGENASE-LIKE"/>
    <property type="match status" value="1"/>
</dbReference>
<reference evidence="3" key="1">
    <citation type="journal article" date="2023" name="Mol. Phylogenet. Evol.">
        <title>Genome-scale phylogeny and comparative genomics of the fungal order Sordariales.</title>
        <authorList>
            <person name="Hensen N."/>
            <person name="Bonometti L."/>
            <person name="Westerberg I."/>
            <person name="Brannstrom I.O."/>
            <person name="Guillou S."/>
            <person name="Cros-Aarteil S."/>
            <person name="Calhoun S."/>
            <person name="Haridas S."/>
            <person name="Kuo A."/>
            <person name="Mondo S."/>
            <person name="Pangilinan J."/>
            <person name="Riley R."/>
            <person name="LaButti K."/>
            <person name="Andreopoulos B."/>
            <person name="Lipzen A."/>
            <person name="Chen C."/>
            <person name="Yan M."/>
            <person name="Daum C."/>
            <person name="Ng V."/>
            <person name="Clum A."/>
            <person name="Steindorff A."/>
            <person name="Ohm R.A."/>
            <person name="Martin F."/>
            <person name="Silar P."/>
            <person name="Natvig D.O."/>
            <person name="Lalanne C."/>
            <person name="Gautier V."/>
            <person name="Ament-Velasquez S.L."/>
            <person name="Kruys A."/>
            <person name="Hutchinson M.I."/>
            <person name="Powell A.J."/>
            <person name="Barry K."/>
            <person name="Miller A.N."/>
            <person name="Grigoriev I.V."/>
            <person name="Debuchy R."/>
            <person name="Gladieux P."/>
            <person name="Hiltunen Thoren M."/>
            <person name="Johannesson H."/>
        </authorList>
    </citation>
    <scope>NUCLEOTIDE SEQUENCE</scope>
    <source>
        <strain evidence="3">PSN309</strain>
    </source>
</reference>
<keyword evidence="1" id="KW-0812">Transmembrane</keyword>
<organism evidence="3 4">
    <name type="scientific">Podospora australis</name>
    <dbReference type="NCBI Taxonomy" id="1536484"/>
    <lineage>
        <taxon>Eukaryota</taxon>
        <taxon>Fungi</taxon>
        <taxon>Dikarya</taxon>
        <taxon>Ascomycota</taxon>
        <taxon>Pezizomycotina</taxon>
        <taxon>Sordariomycetes</taxon>
        <taxon>Sordariomycetidae</taxon>
        <taxon>Sordariales</taxon>
        <taxon>Podosporaceae</taxon>
        <taxon>Podospora</taxon>
    </lineage>
</organism>
<dbReference type="InterPro" id="IPR053212">
    <property type="entry name" value="DHP_3-monooxygenase"/>
</dbReference>
<accession>A0AAN6WKX4</accession>
<dbReference type="Pfam" id="PF00070">
    <property type="entry name" value="Pyr_redox"/>
    <property type="match status" value="1"/>
</dbReference>
<dbReference type="PANTHER" id="PTHR47469:SF2">
    <property type="entry name" value="OS06G0597600 PROTEIN"/>
    <property type="match status" value="1"/>
</dbReference>